<evidence type="ECO:0000256" key="5">
    <source>
        <dbReference type="ARBA" id="ARBA00046062"/>
    </source>
</evidence>
<dbReference type="Proteomes" id="UP001174934">
    <property type="component" value="Unassembled WGS sequence"/>
</dbReference>
<keyword evidence="7" id="KW-0472">Membrane</keyword>
<comment type="function">
    <text evidence="5">Involved in endoplasmic reticulum-associated protein degradation (ERAD). Acts as a platform to recruit both UBQLN1 and VCP to the ER during ERAD.</text>
</comment>
<dbReference type="Pfam" id="PF23187">
    <property type="entry name" value="UBX7_N"/>
    <property type="match status" value="1"/>
</dbReference>
<dbReference type="PROSITE" id="PS50033">
    <property type="entry name" value="UBX"/>
    <property type="match status" value="1"/>
</dbReference>
<feature type="region of interest" description="Disordered" evidence="6">
    <location>
        <begin position="445"/>
        <end position="512"/>
    </location>
</feature>
<evidence type="ECO:0000256" key="2">
    <source>
        <dbReference type="ARBA" id="ARBA00023230"/>
    </source>
</evidence>
<organism evidence="9 10">
    <name type="scientific">Bombardia bombarda</name>
    <dbReference type="NCBI Taxonomy" id="252184"/>
    <lineage>
        <taxon>Eukaryota</taxon>
        <taxon>Fungi</taxon>
        <taxon>Dikarya</taxon>
        <taxon>Ascomycota</taxon>
        <taxon>Pezizomycotina</taxon>
        <taxon>Sordariomycetes</taxon>
        <taxon>Sordariomycetidae</taxon>
        <taxon>Sordariales</taxon>
        <taxon>Lasiosphaeriaceae</taxon>
        <taxon>Bombardia</taxon>
    </lineage>
</organism>
<dbReference type="InterPro" id="IPR036249">
    <property type="entry name" value="Thioredoxin-like_sf"/>
</dbReference>
<keyword evidence="7" id="KW-1133">Transmembrane helix</keyword>
<dbReference type="Gene3D" id="3.40.30.10">
    <property type="entry name" value="Glutaredoxin"/>
    <property type="match status" value="1"/>
</dbReference>
<name>A0AA39X7C2_9PEZI</name>
<comment type="caution">
    <text evidence="9">The sequence shown here is derived from an EMBL/GenBank/DDBJ whole genome shotgun (WGS) entry which is preliminary data.</text>
</comment>
<dbReference type="SUPFAM" id="SSF54236">
    <property type="entry name" value="Ubiquitin-like"/>
    <property type="match status" value="1"/>
</dbReference>
<evidence type="ECO:0000256" key="3">
    <source>
        <dbReference type="ARBA" id="ARBA00038812"/>
    </source>
</evidence>
<dbReference type="AlphaFoldDB" id="A0AA39X7C2"/>
<dbReference type="Gene3D" id="3.10.20.90">
    <property type="entry name" value="Phosphatidylinositol 3-kinase Catalytic Subunit, Chain A, domain 1"/>
    <property type="match status" value="1"/>
</dbReference>
<dbReference type="GO" id="GO:0005789">
    <property type="term" value="C:endoplasmic reticulum membrane"/>
    <property type="evidence" value="ECO:0007669"/>
    <property type="project" value="UniProtKB-SubCell"/>
</dbReference>
<feature type="transmembrane region" description="Helical" evidence="7">
    <location>
        <begin position="416"/>
        <end position="439"/>
    </location>
</feature>
<comment type="subcellular location">
    <subcellularLocation>
        <location evidence="1">Endoplasmic reticulum membrane</location>
        <topology evidence="1">Peripheral membrane protein</topology>
    </subcellularLocation>
</comment>
<keyword evidence="10" id="KW-1185">Reference proteome</keyword>
<proteinExistence type="predicted"/>
<dbReference type="EMBL" id="JAULSR010000002">
    <property type="protein sequence ID" value="KAK0628666.1"/>
    <property type="molecule type" value="Genomic_DNA"/>
</dbReference>
<dbReference type="GO" id="GO:0006986">
    <property type="term" value="P:response to unfolded protein"/>
    <property type="evidence" value="ECO:0007669"/>
    <property type="project" value="UniProtKB-KW"/>
</dbReference>
<dbReference type="InterPro" id="IPR001012">
    <property type="entry name" value="UBX_dom"/>
</dbReference>
<keyword evidence="2" id="KW-0834">Unfolded protein response</keyword>
<feature type="domain" description="UBX" evidence="8">
    <location>
        <begin position="309"/>
        <end position="391"/>
    </location>
</feature>
<dbReference type="InterPro" id="IPR029071">
    <property type="entry name" value="Ubiquitin-like_domsf"/>
</dbReference>
<evidence type="ECO:0000313" key="9">
    <source>
        <dbReference type="EMBL" id="KAK0628666.1"/>
    </source>
</evidence>
<reference evidence="9" key="1">
    <citation type="submission" date="2023-06" db="EMBL/GenBank/DDBJ databases">
        <title>Genome-scale phylogeny and comparative genomics of the fungal order Sordariales.</title>
        <authorList>
            <consortium name="Lawrence Berkeley National Laboratory"/>
            <person name="Hensen N."/>
            <person name="Bonometti L."/>
            <person name="Westerberg I."/>
            <person name="Brannstrom I.O."/>
            <person name="Guillou S."/>
            <person name="Cros-Aarteil S."/>
            <person name="Calhoun S."/>
            <person name="Haridas S."/>
            <person name="Kuo A."/>
            <person name="Mondo S."/>
            <person name="Pangilinan J."/>
            <person name="Riley R."/>
            <person name="LaButti K."/>
            <person name="Andreopoulos B."/>
            <person name="Lipzen A."/>
            <person name="Chen C."/>
            <person name="Yanf M."/>
            <person name="Daum C."/>
            <person name="Ng V."/>
            <person name="Clum A."/>
            <person name="Steindorff A."/>
            <person name="Ohm R."/>
            <person name="Martin F."/>
            <person name="Silar P."/>
            <person name="Natvig D."/>
            <person name="Lalanne C."/>
            <person name="Gautier V."/>
            <person name="Ament-velasquez S.L."/>
            <person name="Kruys A."/>
            <person name="Hutchinson M.I."/>
            <person name="Powell A.J."/>
            <person name="Barry K."/>
            <person name="Miller A.N."/>
            <person name="Grigoriev I.V."/>
            <person name="Debuchy R."/>
            <person name="Gladieux P."/>
            <person name="Thoren M.H."/>
            <person name="Johannesson H."/>
        </authorList>
    </citation>
    <scope>NUCLEOTIDE SEQUENCE</scope>
    <source>
        <strain evidence="9">SMH3391-2</strain>
    </source>
</reference>
<feature type="compositionally biased region" description="Low complexity" evidence="6">
    <location>
        <begin position="459"/>
        <end position="474"/>
    </location>
</feature>
<dbReference type="SUPFAM" id="SSF52833">
    <property type="entry name" value="Thioredoxin-like"/>
    <property type="match status" value="1"/>
</dbReference>
<feature type="compositionally biased region" description="Basic and acidic residues" evidence="6">
    <location>
        <begin position="276"/>
        <end position="289"/>
    </location>
</feature>
<comment type="subunit">
    <text evidence="3">Directly interacts with VCP. Interacts with UBQLN1. Forms a complex with VCP and UBQLN1.</text>
</comment>
<feature type="compositionally biased region" description="Basic and acidic residues" evidence="6">
    <location>
        <begin position="235"/>
        <end position="251"/>
    </location>
</feature>
<evidence type="ECO:0000313" key="10">
    <source>
        <dbReference type="Proteomes" id="UP001174934"/>
    </source>
</evidence>
<keyword evidence="7" id="KW-0812">Transmembrane</keyword>
<protein>
    <recommendedName>
        <fullName evidence="4">UBX domain-containing protein 2</fullName>
    </recommendedName>
</protein>
<evidence type="ECO:0000256" key="6">
    <source>
        <dbReference type="SAM" id="MobiDB-lite"/>
    </source>
</evidence>
<dbReference type="PANTHER" id="PTHR46424">
    <property type="entry name" value="UBX DOMAIN-CONTAINING PROTEIN 4"/>
    <property type="match status" value="1"/>
</dbReference>
<evidence type="ECO:0000256" key="7">
    <source>
        <dbReference type="SAM" id="Phobius"/>
    </source>
</evidence>
<feature type="compositionally biased region" description="Polar residues" evidence="6">
    <location>
        <begin position="493"/>
        <end position="502"/>
    </location>
</feature>
<evidence type="ECO:0000259" key="8">
    <source>
        <dbReference type="PROSITE" id="PS50033"/>
    </source>
</evidence>
<dbReference type="GO" id="GO:0036503">
    <property type="term" value="P:ERAD pathway"/>
    <property type="evidence" value="ECO:0007669"/>
    <property type="project" value="TreeGrafter"/>
</dbReference>
<gene>
    <name evidence="9" type="ORF">B0T17DRAFT_490740</name>
</gene>
<sequence>MFFEGSLENGIATAVQQSKFVLCFVTDGEAESQQWEDEFLKADEIRSLIETETVALRLEAGSEEEGYFVQLFPVPKKPTVVIIRNGQLKEYLFAGATKEDFVRRVQTALQPTEPAPATSPSPAPSQSYPSAASLAPQPESTTQPAASSPSCSNPSPPSSSAHTQPGSSESAPAASSPNPGAPSPSNEAQIQALLTERAARLAAQKKKEEEDAKRRRIEQAQAKADVEAATGQKDPQTKHIEMVKKKQQEAREERQRILKAIEDDKAARRARQAEIAAERRTASTDEKTESSSSSAPFAPASQLLPSTGRLSEHCALQARLFDGSTIRSRFSSTENTLNDVRQWIDETRGDGKTPYTFKVLLSPLPSRTIDVTEENIPLHVLGLAPSATLILVPVQKYSAAYSGGGRGELANIFSRFIAYLLALVSGFFGGLYGFFATLFSTQGPPPATPAARDSTAGEAQRGSRAPGPAAAAARNRIKGLNPSASAERKPDQQFYNGNSTNFEPRRDDEDKQ</sequence>
<feature type="region of interest" description="Disordered" evidence="6">
    <location>
        <begin position="110"/>
        <end position="251"/>
    </location>
</feature>
<accession>A0AA39X7C2</accession>
<feature type="region of interest" description="Disordered" evidence="6">
    <location>
        <begin position="265"/>
        <end position="304"/>
    </location>
</feature>
<feature type="compositionally biased region" description="Pro residues" evidence="6">
    <location>
        <begin position="113"/>
        <end position="123"/>
    </location>
</feature>
<feature type="compositionally biased region" description="Low complexity" evidence="6">
    <location>
        <begin position="290"/>
        <end position="304"/>
    </location>
</feature>
<evidence type="ECO:0000256" key="1">
    <source>
        <dbReference type="ARBA" id="ARBA00004406"/>
    </source>
</evidence>
<dbReference type="PANTHER" id="PTHR46424:SF1">
    <property type="entry name" value="UBX DOMAIN-CONTAINING PROTEIN 4"/>
    <property type="match status" value="1"/>
</dbReference>
<evidence type="ECO:0000256" key="4">
    <source>
        <dbReference type="ARBA" id="ARBA00041575"/>
    </source>
</evidence>
<dbReference type="SMART" id="SM00166">
    <property type="entry name" value="UBX"/>
    <property type="match status" value="1"/>
</dbReference>
<feature type="compositionally biased region" description="Low complexity" evidence="6">
    <location>
        <begin position="124"/>
        <end position="202"/>
    </location>
</feature>
<feature type="compositionally biased region" description="Basic and acidic residues" evidence="6">
    <location>
        <begin position="503"/>
        <end position="512"/>
    </location>
</feature>
<dbReference type="Pfam" id="PF00789">
    <property type="entry name" value="UBX"/>
    <property type="match status" value="1"/>
</dbReference>